<comment type="caution">
    <text evidence="5">The sequence shown here is derived from an EMBL/GenBank/DDBJ whole genome shotgun (WGS) entry which is preliminary data.</text>
</comment>
<dbReference type="InterPro" id="IPR036390">
    <property type="entry name" value="WH_DNA-bd_sf"/>
</dbReference>
<dbReference type="PRINTS" id="PR00033">
    <property type="entry name" value="HTHASNC"/>
</dbReference>
<keyword evidence="1" id="KW-0805">Transcription regulation</keyword>
<evidence type="ECO:0000256" key="2">
    <source>
        <dbReference type="ARBA" id="ARBA00023125"/>
    </source>
</evidence>
<protein>
    <submittedName>
        <fullName evidence="5">Lrp/AsnC family transcriptional regulator</fullName>
    </submittedName>
</protein>
<proteinExistence type="predicted"/>
<evidence type="ECO:0000259" key="4">
    <source>
        <dbReference type="Pfam" id="PF01037"/>
    </source>
</evidence>
<dbReference type="Gene3D" id="1.10.10.10">
    <property type="entry name" value="Winged helix-like DNA-binding domain superfamily/Winged helix DNA-binding domain"/>
    <property type="match status" value="1"/>
</dbReference>
<dbReference type="PANTHER" id="PTHR30154">
    <property type="entry name" value="LEUCINE-RESPONSIVE REGULATORY PROTEIN"/>
    <property type="match status" value="1"/>
</dbReference>
<dbReference type="InterPro" id="IPR000485">
    <property type="entry name" value="AsnC-type_HTH_dom"/>
</dbReference>
<evidence type="ECO:0000256" key="3">
    <source>
        <dbReference type="ARBA" id="ARBA00023163"/>
    </source>
</evidence>
<reference evidence="5 6" key="1">
    <citation type="submission" date="2022-10" db="EMBL/GenBank/DDBJ databases">
        <title>Alteromonas sp. chi3 Genome sequencing.</title>
        <authorList>
            <person name="Park S."/>
        </authorList>
    </citation>
    <scope>NUCLEOTIDE SEQUENCE [LARGE SCALE GENOMIC DNA]</scope>
    <source>
        <strain evidence="6">chi3</strain>
    </source>
</reference>
<keyword evidence="2" id="KW-0238">DNA-binding</keyword>
<dbReference type="PANTHER" id="PTHR30154:SF34">
    <property type="entry name" value="TRANSCRIPTIONAL REGULATOR AZLB"/>
    <property type="match status" value="1"/>
</dbReference>
<dbReference type="InterPro" id="IPR011008">
    <property type="entry name" value="Dimeric_a/b-barrel"/>
</dbReference>
<keyword evidence="3" id="KW-0804">Transcription</keyword>
<name>A0ABT5KXY0_9ALTE</name>
<accession>A0ABT5KXY0</accession>
<dbReference type="SMART" id="SM00344">
    <property type="entry name" value="HTH_ASNC"/>
    <property type="match status" value="1"/>
</dbReference>
<dbReference type="Proteomes" id="UP001218788">
    <property type="component" value="Unassembled WGS sequence"/>
</dbReference>
<dbReference type="InterPro" id="IPR019888">
    <property type="entry name" value="Tscrpt_reg_AsnC-like"/>
</dbReference>
<keyword evidence="6" id="KW-1185">Reference proteome</keyword>
<dbReference type="EMBL" id="JAQQXP010000001">
    <property type="protein sequence ID" value="MDC8829483.1"/>
    <property type="molecule type" value="Genomic_DNA"/>
</dbReference>
<dbReference type="InterPro" id="IPR036388">
    <property type="entry name" value="WH-like_DNA-bd_sf"/>
</dbReference>
<organism evidence="5 6">
    <name type="scientific">Alteromonas gilva</name>
    <dbReference type="NCBI Taxonomy" id="2987522"/>
    <lineage>
        <taxon>Bacteria</taxon>
        <taxon>Pseudomonadati</taxon>
        <taxon>Pseudomonadota</taxon>
        <taxon>Gammaproteobacteria</taxon>
        <taxon>Alteromonadales</taxon>
        <taxon>Alteromonadaceae</taxon>
        <taxon>Alteromonas/Salinimonas group</taxon>
        <taxon>Alteromonas</taxon>
    </lineage>
</organism>
<evidence type="ECO:0000256" key="1">
    <source>
        <dbReference type="ARBA" id="ARBA00023015"/>
    </source>
</evidence>
<dbReference type="Pfam" id="PF13412">
    <property type="entry name" value="HTH_24"/>
    <property type="match status" value="1"/>
</dbReference>
<dbReference type="Pfam" id="PF01037">
    <property type="entry name" value="AsnC_trans_reg"/>
    <property type="match status" value="1"/>
</dbReference>
<gene>
    <name evidence="5" type="ORF">OIK42_01785</name>
</gene>
<dbReference type="Gene3D" id="3.30.70.920">
    <property type="match status" value="1"/>
</dbReference>
<dbReference type="SUPFAM" id="SSF46785">
    <property type="entry name" value="Winged helix' DNA-binding domain"/>
    <property type="match status" value="1"/>
</dbReference>
<evidence type="ECO:0000313" key="6">
    <source>
        <dbReference type="Proteomes" id="UP001218788"/>
    </source>
</evidence>
<dbReference type="SUPFAM" id="SSF54909">
    <property type="entry name" value="Dimeric alpha+beta barrel"/>
    <property type="match status" value="1"/>
</dbReference>
<dbReference type="RefSeq" id="WP_273637861.1">
    <property type="nucleotide sequence ID" value="NZ_JAQQXP010000001.1"/>
</dbReference>
<sequence>MAKRTLKLDEYNKKILATVHKEADLSNQELAERVGLSPSACFQRKKALQEAGYFFNFHTEMDLDRICQHVLAYVEIYLHSNTEPHKSAFENAIQAIPEFMDCLRISGDIDYISFTCFPDLATLKATCDELSSRPELGIRRLDIRPVLERTKWYLGYPLEKLNWLE</sequence>
<feature type="domain" description="Transcription regulator AsnC/Lrp ligand binding" evidence="4">
    <location>
        <begin position="82"/>
        <end position="135"/>
    </location>
</feature>
<dbReference type="InterPro" id="IPR019887">
    <property type="entry name" value="Tscrpt_reg_AsnC/Lrp_C"/>
</dbReference>
<evidence type="ECO:0000313" key="5">
    <source>
        <dbReference type="EMBL" id="MDC8829483.1"/>
    </source>
</evidence>